<accession>A0A3Q9J436</accession>
<dbReference type="AlphaFoldDB" id="A0A3Q9J436"/>
<dbReference type="EMBL" id="CP031422">
    <property type="protein sequence ID" value="AZS40853.1"/>
    <property type="molecule type" value="Genomic_DNA"/>
</dbReference>
<feature type="compositionally biased region" description="Polar residues" evidence="1">
    <location>
        <begin position="79"/>
        <end position="92"/>
    </location>
</feature>
<evidence type="ECO:0000313" key="2">
    <source>
        <dbReference type="EMBL" id="AZS40853.1"/>
    </source>
</evidence>
<name>A0A3Q9J436_9MICO</name>
<sequence length="92" mass="9978">MTLSRCQTLDHLANRRHVAIDGVGQTRENVRSASEILLEEIRQEKSGRGGRDERPPSRVRTLDASIPLSFAGSGPAEPSVSNGSHSELSSVR</sequence>
<reference evidence="2 3" key="1">
    <citation type="submission" date="2018-08" db="EMBL/GenBank/DDBJ databases">
        <title>Microbacterium oxydans strain HG3.</title>
        <authorList>
            <person name="ORTET P."/>
        </authorList>
    </citation>
    <scope>NUCLEOTIDE SEQUENCE [LARGE SCALE GENOMIC DNA]</scope>
    <source>
        <strain evidence="2 3">HG3</strain>
    </source>
</reference>
<dbReference type="Proteomes" id="UP000274841">
    <property type="component" value="Chromosome"/>
</dbReference>
<gene>
    <name evidence="2" type="ORF">CVS54_02197</name>
</gene>
<feature type="compositionally biased region" description="Basic and acidic residues" evidence="1">
    <location>
        <begin position="41"/>
        <end position="56"/>
    </location>
</feature>
<evidence type="ECO:0000256" key="1">
    <source>
        <dbReference type="SAM" id="MobiDB-lite"/>
    </source>
</evidence>
<protein>
    <submittedName>
        <fullName evidence="2">Uncharacterized protein</fullName>
    </submittedName>
</protein>
<organism evidence="2 3">
    <name type="scientific">Microbacterium oxydans</name>
    <dbReference type="NCBI Taxonomy" id="82380"/>
    <lineage>
        <taxon>Bacteria</taxon>
        <taxon>Bacillati</taxon>
        <taxon>Actinomycetota</taxon>
        <taxon>Actinomycetes</taxon>
        <taxon>Micrococcales</taxon>
        <taxon>Microbacteriaceae</taxon>
        <taxon>Microbacterium</taxon>
    </lineage>
</organism>
<feature type="region of interest" description="Disordered" evidence="1">
    <location>
        <begin position="41"/>
        <end position="92"/>
    </location>
</feature>
<evidence type="ECO:0000313" key="3">
    <source>
        <dbReference type="Proteomes" id="UP000274841"/>
    </source>
</evidence>
<proteinExistence type="predicted"/>
<dbReference type="KEGG" id="moy:CVS54_02197"/>